<dbReference type="AlphaFoldDB" id="A0A1B0D8R0"/>
<sequence>MLRDYLVLCNCSSIPTQYVSNNTEQHDGSGDVVIVVNALDDGDPIETDVVVGGLPDVCIETEGDVEPNSPKTITESSTSYDDYSSSTSL</sequence>
<feature type="region of interest" description="Disordered" evidence="1">
    <location>
        <begin position="60"/>
        <end position="89"/>
    </location>
</feature>
<name>A0A1B0D8R0_PHLPP</name>
<feature type="compositionally biased region" description="Low complexity" evidence="1">
    <location>
        <begin position="76"/>
        <end position="89"/>
    </location>
</feature>
<evidence type="ECO:0000313" key="3">
    <source>
        <dbReference type="Proteomes" id="UP000092462"/>
    </source>
</evidence>
<reference evidence="2" key="1">
    <citation type="submission" date="2022-08" db="UniProtKB">
        <authorList>
            <consortium name="EnsemblMetazoa"/>
        </authorList>
    </citation>
    <scope>IDENTIFICATION</scope>
    <source>
        <strain evidence="2">Israel</strain>
    </source>
</reference>
<dbReference type="Proteomes" id="UP000092462">
    <property type="component" value="Unassembled WGS sequence"/>
</dbReference>
<evidence type="ECO:0000313" key="2">
    <source>
        <dbReference type="EnsemblMetazoa" id="PPAI003933-PA"/>
    </source>
</evidence>
<dbReference type="VEuPathDB" id="VectorBase:PPAPM1_003413"/>
<dbReference type="VEuPathDB" id="VectorBase:PPAI003933"/>
<dbReference type="EMBL" id="AJVK01027665">
    <property type="status" value="NOT_ANNOTATED_CDS"/>
    <property type="molecule type" value="Genomic_DNA"/>
</dbReference>
<dbReference type="EnsemblMetazoa" id="PPAI003933-RA">
    <property type="protein sequence ID" value="PPAI003933-PA"/>
    <property type="gene ID" value="PPAI003933"/>
</dbReference>
<evidence type="ECO:0000256" key="1">
    <source>
        <dbReference type="SAM" id="MobiDB-lite"/>
    </source>
</evidence>
<protein>
    <submittedName>
        <fullName evidence="2">Uncharacterized protein</fullName>
    </submittedName>
</protein>
<proteinExistence type="predicted"/>
<organism evidence="2 3">
    <name type="scientific">Phlebotomus papatasi</name>
    <name type="common">Sandfly</name>
    <dbReference type="NCBI Taxonomy" id="29031"/>
    <lineage>
        <taxon>Eukaryota</taxon>
        <taxon>Metazoa</taxon>
        <taxon>Ecdysozoa</taxon>
        <taxon>Arthropoda</taxon>
        <taxon>Hexapoda</taxon>
        <taxon>Insecta</taxon>
        <taxon>Pterygota</taxon>
        <taxon>Neoptera</taxon>
        <taxon>Endopterygota</taxon>
        <taxon>Diptera</taxon>
        <taxon>Nematocera</taxon>
        <taxon>Psychodoidea</taxon>
        <taxon>Psychodidae</taxon>
        <taxon>Phlebotomus</taxon>
        <taxon>Phlebotomus</taxon>
    </lineage>
</organism>
<accession>A0A1B0D8R0</accession>
<keyword evidence="3" id="KW-1185">Reference proteome</keyword>